<evidence type="ECO:0000313" key="2">
    <source>
        <dbReference type="Proteomes" id="UP000063308"/>
    </source>
</evidence>
<gene>
    <name evidence="1" type="ORF">NK6_2510</name>
</gene>
<dbReference type="EMBL" id="AP014685">
    <property type="protein sequence ID" value="BAR55691.1"/>
    <property type="molecule type" value="Genomic_DNA"/>
</dbReference>
<reference evidence="1 2" key="1">
    <citation type="submission" date="2014-11" db="EMBL/GenBank/DDBJ databases">
        <title>Symbiosis island explosion on the genome of extra-slow-growing strains of soybean bradyrhizobia with massive insertion sequences.</title>
        <authorList>
            <person name="Iida T."/>
            <person name="Minamisawa K."/>
        </authorList>
    </citation>
    <scope>NUCLEOTIDE SEQUENCE [LARGE SCALE GENOMIC DNA]</scope>
    <source>
        <strain evidence="1 2">NK6</strain>
    </source>
</reference>
<protein>
    <submittedName>
        <fullName evidence="1">Uncharacterized protein</fullName>
    </submittedName>
</protein>
<evidence type="ECO:0000313" key="1">
    <source>
        <dbReference type="EMBL" id="BAR55691.1"/>
    </source>
</evidence>
<accession>A0A0E4FSF7</accession>
<sequence>MYFNGIGSNQMTGQAHPARVSGVYQWLAWT</sequence>
<name>A0A0E4FSF7_9BRAD</name>
<proteinExistence type="predicted"/>
<dbReference type="AlphaFoldDB" id="A0A0E4FSF7"/>
<organism evidence="1 2">
    <name type="scientific">Bradyrhizobium diazoefficiens</name>
    <dbReference type="NCBI Taxonomy" id="1355477"/>
    <lineage>
        <taxon>Bacteria</taxon>
        <taxon>Pseudomonadati</taxon>
        <taxon>Pseudomonadota</taxon>
        <taxon>Alphaproteobacteria</taxon>
        <taxon>Hyphomicrobiales</taxon>
        <taxon>Nitrobacteraceae</taxon>
        <taxon>Bradyrhizobium</taxon>
    </lineage>
</organism>
<dbReference type="Proteomes" id="UP000063308">
    <property type="component" value="Chromosome"/>
</dbReference>